<dbReference type="EMBL" id="BTSX01000001">
    <property type="protein sequence ID" value="GMS79249.1"/>
    <property type="molecule type" value="Genomic_DNA"/>
</dbReference>
<dbReference type="Pfam" id="PF00640">
    <property type="entry name" value="PID"/>
    <property type="match status" value="1"/>
</dbReference>
<dbReference type="Gene3D" id="2.30.29.30">
    <property type="entry name" value="Pleckstrin-homology domain (PH domain)/Phosphotyrosine-binding domain (PTB)"/>
    <property type="match status" value="1"/>
</dbReference>
<dbReference type="Proteomes" id="UP001432027">
    <property type="component" value="Unassembled WGS sequence"/>
</dbReference>
<sequence>LMSSFTRSISQRLTRRRRRGNTENAPVAPPAQDALALASSTTIVVPQNKPGLLTRGMDRIRKSLRIPSKRGGGELVRGEAAAGASGTGGPDAWHPDEGAVRAGLCTFQVKYLGSVEVFESRGMQVCEGALKMLRAQTKTPIKAVLHVSGDGLRLVDQQNHRGLIVDQTIEKVSFCAPDRNNSRGFAYICREGSSRRWMCHGFQAVHESGERLSHAVGCAFAVCLERKKKRDEETTVAAEKIDISKALNPDWDKMGEAAVEGGVDNGLHRTNAAYQSFRRSMPIAERVRDPQGAIVPLPPNGSQSDASKLPPPSIAKPRPSSNPALFERQGSLRAPANDAANQQFRRQFSLRNYEKPYASPSSIIGETISEADEGAGPLLLPELADLVPTCSPAASPNPQLYQNIAPTHPTSGPAPMAAWGAPAAAANGVVQQQPGSLYQRPANAVSTGFTPADDISVNTIWSAHSSPPSSSRSKAEEWLASTLQSMNVGGSGPGTPLGPMSPRLASASSSAEGTPSGAPPPAHPPPPLPPAAILASPDRPVGERLFDRQENIAPVQWAANGVQQSAGKSAFPTVFSPDQPFPPSGFPAAGAAAAATVQPVQQAPVVDPFDVQWSRLALSTNGGNA</sequence>
<protein>
    <recommendedName>
        <fullName evidence="4">PID domain-containing protein</fullName>
    </recommendedName>
</protein>
<dbReference type="FunFam" id="2.30.29.30:FF:000486">
    <property type="entry name" value="Numb-related protein 1"/>
    <property type="match status" value="1"/>
</dbReference>
<dbReference type="PROSITE" id="PS01179">
    <property type="entry name" value="PID"/>
    <property type="match status" value="1"/>
</dbReference>
<keyword evidence="1" id="KW-0217">Developmental protein</keyword>
<comment type="caution">
    <text evidence="5">The sequence shown here is derived from an EMBL/GenBank/DDBJ whole genome shotgun (WGS) entry which is preliminary data.</text>
</comment>
<feature type="region of interest" description="Disordered" evidence="3">
    <location>
        <begin position="64"/>
        <end position="95"/>
    </location>
</feature>
<dbReference type="SMART" id="SM00462">
    <property type="entry name" value="PTB"/>
    <property type="match status" value="1"/>
</dbReference>
<accession>A0AAV5S9K1</accession>
<evidence type="ECO:0000313" key="6">
    <source>
        <dbReference type="Proteomes" id="UP001432027"/>
    </source>
</evidence>
<dbReference type="CDD" id="cd01268">
    <property type="entry name" value="PTB_Numb"/>
    <property type="match status" value="1"/>
</dbReference>
<keyword evidence="2" id="KW-0597">Phosphoprotein</keyword>
<dbReference type="InterPro" id="IPR016698">
    <property type="entry name" value="Numb/numb-like"/>
</dbReference>
<feature type="compositionally biased region" description="Low complexity" evidence="3">
    <location>
        <begin position="1"/>
        <end position="12"/>
    </location>
</feature>
<organism evidence="5 6">
    <name type="scientific">Pristionchus entomophagus</name>
    <dbReference type="NCBI Taxonomy" id="358040"/>
    <lineage>
        <taxon>Eukaryota</taxon>
        <taxon>Metazoa</taxon>
        <taxon>Ecdysozoa</taxon>
        <taxon>Nematoda</taxon>
        <taxon>Chromadorea</taxon>
        <taxon>Rhabditida</taxon>
        <taxon>Rhabditina</taxon>
        <taxon>Diplogasteromorpha</taxon>
        <taxon>Diplogasteroidea</taxon>
        <taxon>Neodiplogasteridae</taxon>
        <taxon>Pristionchus</taxon>
    </lineage>
</organism>
<dbReference type="GO" id="GO:0005737">
    <property type="term" value="C:cytoplasm"/>
    <property type="evidence" value="ECO:0007669"/>
    <property type="project" value="TreeGrafter"/>
</dbReference>
<feature type="non-terminal residue" evidence="5">
    <location>
        <position position="1"/>
    </location>
</feature>
<reference evidence="5" key="1">
    <citation type="submission" date="2023-10" db="EMBL/GenBank/DDBJ databases">
        <title>Genome assembly of Pristionchus species.</title>
        <authorList>
            <person name="Yoshida K."/>
            <person name="Sommer R.J."/>
        </authorList>
    </citation>
    <scope>NUCLEOTIDE SEQUENCE</scope>
    <source>
        <strain evidence="5">RS0144</strain>
    </source>
</reference>
<evidence type="ECO:0000256" key="1">
    <source>
        <dbReference type="ARBA" id="ARBA00022473"/>
    </source>
</evidence>
<evidence type="ECO:0000313" key="5">
    <source>
        <dbReference type="EMBL" id="GMS79249.1"/>
    </source>
</evidence>
<dbReference type="PANTHER" id="PTHR47368:SF2">
    <property type="entry name" value="PID DOMAIN-CONTAINING PROTEIN"/>
    <property type="match status" value="1"/>
</dbReference>
<evidence type="ECO:0000256" key="2">
    <source>
        <dbReference type="ARBA" id="ARBA00022553"/>
    </source>
</evidence>
<dbReference type="SUPFAM" id="SSF50729">
    <property type="entry name" value="PH domain-like"/>
    <property type="match status" value="1"/>
</dbReference>
<feature type="domain" description="PID" evidence="4">
    <location>
        <begin position="105"/>
        <end position="240"/>
    </location>
</feature>
<dbReference type="AlphaFoldDB" id="A0AAV5S9K1"/>
<gene>
    <name evidence="5" type="ORF">PENTCL1PPCAC_1424</name>
</gene>
<feature type="region of interest" description="Disordered" evidence="3">
    <location>
        <begin position="1"/>
        <end position="31"/>
    </location>
</feature>
<dbReference type="InterPro" id="IPR011993">
    <property type="entry name" value="PH-like_dom_sf"/>
</dbReference>
<proteinExistence type="predicted"/>
<feature type="region of interest" description="Disordered" evidence="3">
    <location>
        <begin position="485"/>
        <end position="542"/>
    </location>
</feature>
<keyword evidence="6" id="KW-1185">Reference proteome</keyword>
<evidence type="ECO:0000259" key="4">
    <source>
        <dbReference type="PROSITE" id="PS01179"/>
    </source>
</evidence>
<name>A0AAV5S9K1_9BILA</name>
<dbReference type="PANTHER" id="PTHR47368">
    <property type="entry name" value="NUMB"/>
    <property type="match status" value="1"/>
</dbReference>
<feature type="region of interest" description="Disordered" evidence="3">
    <location>
        <begin position="291"/>
        <end position="325"/>
    </location>
</feature>
<dbReference type="InterPro" id="IPR006020">
    <property type="entry name" value="PTB/PI_dom"/>
</dbReference>
<feature type="compositionally biased region" description="Pro residues" evidence="3">
    <location>
        <begin position="517"/>
        <end position="530"/>
    </location>
</feature>
<evidence type="ECO:0000256" key="3">
    <source>
        <dbReference type="SAM" id="MobiDB-lite"/>
    </source>
</evidence>